<dbReference type="SUPFAM" id="SSF53474">
    <property type="entry name" value="alpha/beta-Hydrolases"/>
    <property type="match status" value="1"/>
</dbReference>
<dbReference type="Pfam" id="PF02230">
    <property type="entry name" value="Abhydrolase_2"/>
    <property type="match status" value="1"/>
</dbReference>
<dbReference type="EMBL" id="WIWS01000017">
    <property type="protein sequence ID" value="KAF3224897.1"/>
    <property type="molecule type" value="Genomic_DNA"/>
</dbReference>
<feature type="domain" description="Phospholipase/carboxylesterase/thioesterase" evidence="3">
    <location>
        <begin position="38"/>
        <end position="195"/>
    </location>
</feature>
<evidence type="ECO:0000256" key="2">
    <source>
        <dbReference type="SAM" id="MobiDB-lite"/>
    </source>
</evidence>
<evidence type="ECO:0000313" key="8">
    <source>
        <dbReference type="Proteomes" id="UP000479691"/>
    </source>
</evidence>
<comment type="caution">
    <text evidence="6">The sequence shown here is derived from an EMBL/GenBank/DDBJ whole genome shotgun (WGS) entry which is preliminary data.</text>
</comment>
<feature type="compositionally biased region" description="Acidic residues" evidence="2">
    <location>
        <begin position="204"/>
        <end position="230"/>
    </location>
</feature>
<dbReference type="GO" id="GO:0005737">
    <property type="term" value="C:cytoplasm"/>
    <property type="evidence" value="ECO:0007669"/>
    <property type="project" value="TreeGrafter"/>
</dbReference>
<name>A0A6G1M8C1_ORBOL</name>
<evidence type="ECO:0000256" key="1">
    <source>
        <dbReference type="ARBA" id="ARBA00006499"/>
    </source>
</evidence>
<evidence type="ECO:0000313" key="6">
    <source>
        <dbReference type="EMBL" id="KAF3224897.1"/>
    </source>
</evidence>
<dbReference type="InterPro" id="IPR029058">
    <property type="entry name" value="AB_hydrolase_fold"/>
</dbReference>
<feature type="region of interest" description="Disordered" evidence="2">
    <location>
        <begin position="1"/>
        <end position="27"/>
    </location>
</feature>
<accession>A0A6G1M8C1</accession>
<dbReference type="PANTHER" id="PTHR10655">
    <property type="entry name" value="LYSOPHOSPHOLIPASE-RELATED"/>
    <property type="match status" value="1"/>
</dbReference>
<dbReference type="EMBL" id="JAABOE010000065">
    <property type="protein sequence ID" value="KAF3172333.1"/>
    <property type="molecule type" value="Genomic_DNA"/>
</dbReference>
<organism evidence="6 7">
    <name type="scientific">Orbilia oligospora</name>
    <name type="common">Nematode-trapping fungus</name>
    <name type="synonym">Arthrobotrys oligospora</name>
    <dbReference type="NCBI Taxonomy" id="2813651"/>
    <lineage>
        <taxon>Eukaryota</taxon>
        <taxon>Fungi</taxon>
        <taxon>Dikarya</taxon>
        <taxon>Ascomycota</taxon>
        <taxon>Pezizomycotina</taxon>
        <taxon>Orbiliomycetes</taxon>
        <taxon>Orbiliales</taxon>
        <taxon>Orbiliaceae</taxon>
        <taxon>Orbilia</taxon>
    </lineage>
</organism>
<dbReference type="EMBL" id="WIWT01000011">
    <property type="protein sequence ID" value="KAF3218451.1"/>
    <property type="molecule type" value="Genomic_DNA"/>
</dbReference>
<dbReference type="GO" id="GO:0008474">
    <property type="term" value="F:palmitoyl-(protein) hydrolase activity"/>
    <property type="evidence" value="ECO:0007669"/>
    <property type="project" value="TreeGrafter"/>
</dbReference>
<dbReference type="AlphaFoldDB" id="A0A6G1M8C1"/>
<evidence type="ECO:0000313" key="5">
    <source>
        <dbReference type="EMBL" id="KAF3218451.1"/>
    </source>
</evidence>
<feature type="region of interest" description="Disordered" evidence="2">
    <location>
        <begin position="202"/>
        <end position="232"/>
    </location>
</feature>
<dbReference type="OrthoDB" id="2418081at2759"/>
<dbReference type="PANTHER" id="PTHR10655:SF63">
    <property type="entry name" value="PHOSPHOLIPASE_CARBOXYLESTERASE_THIOESTERASE DOMAIN-CONTAINING PROTEIN"/>
    <property type="match status" value="1"/>
</dbReference>
<proteinExistence type="inferred from homology"/>
<reference evidence="7 8" key="1">
    <citation type="submission" date="2019-06" db="EMBL/GenBank/DDBJ databases">
        <authorList>
            <person name="Palmer J.M."/>
        </authorList>
    </citation>
    <scope>NUCLEOTIDE SEQUENCE [LARGE SCALE GENOMIC DNA]</scope>
    <source>
        <strain evidence="6 7">TWF106</strain>
        <strain evidence="5">TWF679</strain>
        <strain evidence="4 8">TWF788</strain>
    </source>
</reference>
<evidence type="ECO:0000259" key="3">
    <source>
        <dbReference type="Pfam" id="PF02230"/>
    </source>
</evidence>
<protein>
    <recommendedName>
        <fullName evidence="3">Phospholipase/carboxylesterase/thioesterase domain-containing protein</fullName>
    </recommendedName>
</protein>
<comment type="similarity">
    <text evidence="1">Belongs to the AB hydrolase superfamily. AB hydrolase 2 family.</text>
</comment>
<dbReference type="GO" id="GO:0052689">
    <property type="term" value="F:carboxylic ester hydrolase activity"/>
    <property type="evidence" value="ECO:0007669"/>
    <property type="project" value="TreeGrafter"/>
</dbReference>
<dbReference type="Proteomes" id="UP000472727">
    <property type="component" value="Unassembled WGS sequence"/>
</dbReference>
<gene>
    <name evidence="6" type="ORF">TWF106_003340</name>
    <name evidence="5" type="ORF">TWF679_000977</name>
    <name evidence="4" type="ORF">TWF788_009459</name>
</gene>
<dbReference type="Proteomes" id="UP000614610">
    <property type="component" value="Unassembled WGS sequence"/>
</dbReference>
<dbReference type="Gene3D" id="3.40.50.1820">
    <property type="entry name" value="alpha/beta hydrolase"/>
    <property type="match status" value="1"/>
</dbReference>
<sequence length="334" mass="37404">METPSETSFPKGNFSSENPQVGGLTQSSTISNGYHEPFVVEPIASSHTHTIILLHGRGSNGPKFGTEFIASNTSTGKTLSVLFPSTKWIFPTAKKRRAVLFKRMPINQWFDIYDINNQTYREHLQVDGLQETTAYLHGLIEQEIKNGIPVERIVVGGLSQGCAASLYAMLCYNKRLGGYVGMCGWLPFAKYMEDCLEASQNKDDTEDDDIFGGSDDEESTTFEKEEELDDTQATVAKNPITEAIGFLKDNISFPRSPKKEKIDVLETPMFLGHGVLDEKVLFRLGEQARDVLKGLGCRITWKAYDDLGHWYKIPDEIDHIRDFISDSLELEATS</sequence>
<evidence type="ECO:0000313" key="7">
    <source>
        <dbReference type="Proteomes" id="UP000472727"/>
    </source>
</evidence>
<dbReference type="InterPro" id="IPR050565">
    <property type="entry name" value="LYPA1-2/EST-like"/>
</dbReference>
<dbReference type="InterPro" id="IPR003140">
    <property type="entry name" value="PLipase/COase/thioEstase"/>
</dbReference>
<evidence type="ECO:0000313" key="4">
    <source>
        <dbReference type="EMBL" id="KAF3172333.1"/>
    </source>
</evidence>
<dbReference type="Proteomes" id="UP000479691">
    <property type="component" value="Unassembled WGS sequence"/>
</dbReference>